<evidence type="ECO:0000256" key="1">
    <source>
        <dbReference type="SAM" id="MobiDB-lite"/>
    </source>
</evidence>
<protein>
    <submittedName>
        <fullName evidence="3">Uncharacterized protein</fullName>
    </submittedName>
</protein>
<keyword evidence="4" id="KW-1185">Reference proteome</keyword>
<proteinExistence type="predicted"/>
<reference evidence="3 4" key="1">
    <citation type="submission" date="2019-08" db="EMBL/GenBank/DDBJ databases">
        <authorList>
            <person name="Seo M.-J."/>
        </authorList>
    </citation>
    <scope>NUCLEOTIDE SEQUENCE [LARGE SCALE GENOMIC DNA]</scope>
    <source>
        <strain evidence="3 4">KIGAM108</strain>
    </source>
</reference>
<feature type="region of interest" description="Disordered" evidence="1">
    <location>
        <begin position="47"/>
        <end position="70"/>
    </location>
</feature>
<dbReference type="AlphaFoldDB" id="A0A5D6VFJ9"/>
<sequence>MPGIGPRWAWRCAGLFALVGLLLTGCHSQEATFSFRPAPVAATLLPTATDTVPGPPPLQASTEPAPAAPVRTRLGVSTSHSATTAINQAETRSAAPVSSRQQPQKALRRSAKPQDREHDTLHLVLGGLLIVGGILAGLLLGGWLGLGVGALIVVLGYYFLVMGIGGSHAWREVFQEFFNM</sequence>
<organism evidence="3 4">
    <name type="scientific">Hymenobacter lutimineralis</name>
    <dbReference type="NCBI Taxonomy" id="2606448"/>
    <lineage>
        <taxon>Bacteria</taxon>
        <taxon>Pseudomonadati</taxon>
        <taxon>Bacteroidota</taxon>
        <taxon>Cytophagia</taxon>
        <taxon>Cytophagales</taxon>
        <taxon>Hymenobacteraceae</taxon>
        <taxon>Hymenobacter</taxon>
    </lineage>
</organism>
<gene>
    <name evidence="3" type="ORF">FY528_03560</name>
</gene>
<keyword evidence="2" id="KW-0472">Membrane</keyword>
<evidence type="ECO:0000313" key="4">
    <source>
        <dbReference type="Proteomes" id="UP000322791"/>
    </source>
</evidence>
<feature type="transmembrane region" description="Helical" evidence="2">
    <location>
        <begin position="121"/>
        <end position="141"/>
    </location>
</feature>
<name>A0A5D6VFJ9_9BACT</name>
<accession>A0A5D6VFJ9</accession>
<feature type="compositionally biased region" description="Polar residues" evidence="1">
    <location>
        <begin position="87"/>
        <end position="104"/>
    </location>
</feature>
<feature type="transmembrane region" description="Helical" evidence="2">
    <location>
        <begin position="148"/>
        <end position="170"/>
    </location>
</feature>
<keyword evidence="2" id="KW-0812">Transmembrane</keyword>
<dbReference type="EMBL" id="VTHL01000002">
    <property type="protein sequence ID" value="TYZ13498.1"/>
    <property type="molecule type" value="Genomic_DNA"/>
</dbReference>
<feature type="region of interest" description="Disordered" evidence="1">
    <location>
        <begin position="87"/>
        <end position="114"/>
    </location>
</feature>
<evidence type="ECO:0000313" key="3">
    <source>
        <dbReference type="EMBL" id="TYZ13498.1"/>
    </source>
</evidence>
<dbReference type="Proteomes" id="UP000322791">
    <property type="component" value="Unassembled WGS sequence"/>
</dbReference>
<dbReference type="PROSITE" id="PS51257">
    <property type="entry name" value="PROKAR_LIPOPROTEIN"/>
    <property type="match status" value="1"/>
</dbReference>
<keyword evidence="2" id="KW-1133">Transmembrane helix</keyword>
<dbReference type="RefSeq" id="WP_149069613.1">
    <property type="nucleotide sequence ID" value="NZ_VTHL01000002.1"/>
</dbReference>
<evidence type="ECO:0000256" key="2">
    <source>
        <dbReference type="SAM" id="Phobius"/>
    </source>
</evidence>
<comment type="caution">
    <text evidence="3">The sequence shown here is derived from an EMBL/GenBank/DDBJ whole genome shotgun (WGS) entry which is preliminary data.</text>
</comment>